<comment type="caution">
    <text evidence="2">The sequence shown here is derived from an EMBL/GenBank/DDBJ whole genome shotgun (WGS) entry which is preliminary data.</text>
</comment>
<dbReference type="AlphaFoldDB" id="Q099H7"/>
<gene>
    <name evidence="2" type="ORF">STIAU_3886</name>
</gene>
<feature type="region of interest" description="Disordered" evidence="1">
    <location>
        <begin position="58"/>
        <end position="77"/>
    </location>
</feature>
<dbReference type="EMBL" id="AAMD01000018">
    <property type="protein sequence ID" value="EAU68333.1"/>
    <property type="molecule type" value="Genomic_DNA"/>
</dbReference>
<feature type="compositionally biased region" description="Basic and acidic residues" evidence="1">
    <location>
        <begin position="65"/>
        <end position="77"/>
    </location>
</feature>
<organism evidence="2 3">
    <name type="scientific">Stigmatella aurantiaca (strain DW4/3-1)</name>
    <dbReference type="NCBI Taxonomy" id="378806"/>
    <lineage>
        <taxon>Bacteria</taxon>
        <taxon>Pseudomonadati</taxon>
        <taxon>Myxococcota</taxon>
        <taxon>Myxococcia</taxon>
        <taxon>Myxococcales</taxon>
        <taxon>Cystobacterineae</taxon>
        <taxon>Archangiaceae</taxon>
        <taxon>Stigmatella</taxon>
    </lineage>
</organism>
<evidence type="ECO:0000313" key="3">
    <source>
        <dbReference type="Proteomes" id="UP000032702"/>
    </source>
</evidence>
<reference evidence="2 3" key="1">
    <citation type="submission" date="2006-04" db="EMBL/GenBank/DDBJ databases">
        <authorList>
            <person name="Nierman W.C."/>
        </authorList>
    </citation>
    <scope>NUCLEOTIDE SEQUENCE [LARGE SCALE GENOMIC DNA]</scope>
    <source>
        <strain evidence="2 3">DW4/3-1</strain>
    </source>
</reference>
<protein>
    <submittedName>
        <fullName evidence="2">Uncharacterized protein</fullName>
    </submittedName>
</protein>
<evidence type="ECO:0000256" key="1">
    <source>
        <dbReference type="SAM" id="MobiDB-lite"/>
    </source>
</evidence>
<name>Q099H7_STIAD</name>
<sequence>MRGQVFILLSECLDDDVHGDELHIFRNQFREHGRNPDMKHRETNFRLREIQRLARDFDGNSQGVRDVDGHSARELPN</sequence>
<proteinExistence type="predicted"/>
<accession>Q099H7</accession>
<dbReference type="Proteomes" id="UP000032702">
    <property type="component" value="Unassembled WGS sequence"/>
</dbReference>
<evidence type="ECO:0000313" key="2">
    <source>
        <dbReference type="EMBL" id="EAU68333.1"/>
    </source>
</evidence>